<comment type="catalytic activity">
    <reaction evidence="5">
        <text>GTP + H2O = GDP + phosphate + H(+)</text>
        <dbReference type="Rhea" id="RHEA:19669"/>
        <dbReference type="ChEBI" id="CHEBI:15377"/>
        <dbReference type="ChEBI" id="CHEBI:15378"/>
        <dbReference type="ChEBI" id="CHEBI:37565"/>
        <dbReference type="ChEBI" id="CHEBI:43474"/>
        <dbReference type="ChEBI" id="CHEBI:58189"/>
    </reaction>
    <physiologicalReaction direction="left-to-right" evidence="5">
        <dbReference type="Rhea" id="RHEA:19670"/>
    </physiologicalReaction>
</comment>
<keyword evidence="2" id="KW-0378">Hydrolase</keyword>
<dbReference type="InterPro" id="IPR027417">
    <property type="entry name" value="P-loop_NTPase"/>
</dbReference>
<dbReference type="RefSeq" id="WP_141449470.1">
    <property type="nucleotide sequence ID" value="NZ_CP041217.1"/>
</dbReference>
<name>A0A4Y6UYV5_SACBS</name>
<dbReference type="GO" id="GO:0016787">
    <property type="term" value="F:hydrolase activity"/>
    <property type="evidence" value="ECO:0007669"/>
    <property type="project" value="UniProtKB-KW"/>
</dbReference>
<dbReference type="PANTHER" id="PTHR13748">
    <property type="entry name" value="COBW-RELATED"/>
    <property type="match status" value="1"/>
</dbReference>
<keyword evidence="1" id="KW-0547">Nucleotide-binding</keyword>
<feature type="domain" description="CobW C-terminal" evidence="6">
    <location>
        <begin position="231"/>
        <end position="318"/>
    </location>
</feature>
<dbReference type="OrthoDB" id="9808822at2"/>
<dbReference type="InterPro" id="IPR051316">
    <property type="entry name" value="Zinc-reg_GTPase_activator"/>
</dbReference>
<sequence>MAQDVPVYLLTGFLGSGKTTLLQRLVSYWQQQGLKPGVIINELGDVNLDGLLVEAEVPTSELLGGCICCTVREDLAGELAGLVERDRPDVVLIEATGAANPIDLLDSATETAMYAGIEIKGLIAVADAAHLLEMHRSRGGRTYALMQDQIRSASIVVLNKIDRVSEQEAEQLEQAIAGWNAYAPIVRTVRCDTDLGPLLETGFTPERAADGPLRRTPGGGLNMLGSSHGHVTSYTHRFARPVDSEKFEAMIGELPREIYRAKGLLTFSDTASRFLFQYAFRELDFIKVTPQGQLNDMAVFIGEHFSAAELRQKLERLELESEQAEVSE</sequence>
<evidence type="ECO:0000256" key="2">
    <source>
        <dbReference type="ARBA" id="ARBA00022801"/>
    </source>
</evidence>
<dbReference type="InterPro" id="IPR036627">
    <property type="entry name" value="CobW-likC_sf"/>
</dbReference>
<proteinExistence type="inferred from homology"/>
<dbReference type="AlphaFoldDB" id="A0A4Y6UYV5"/>
<gene>
    <name evidence="7" type="ORF">FFV09_19965</name>
</gene>
<reference evidence="7 8" key="1">
    <citation type="submission" date="2019-06" db="EMBL/GenBank/DDBJ databases">
        <title>Saccharibacillus brassicae sp. nov., an endophytic bacterium isolated from Chinese cabbage seeds (Brassica pekinensis).</title>
        <authorList>
            <person name="Jiang L."/>
            <person name="Lee J."/>
            <person name="Kim S.W."/>
        </authorList>
    </citation>
    <scope>NUCLEOTIDE SEQUENCE [LARGE SCALE GENOMIC DNA]</scope>
    <source>
        <strain evidence="8">KCTC 43072 / ATSA2</strain>
    </source>
</reference>
<dbReference type="InterPro" id="IPR003495">
    <property type="entry name" value="CobW/HypB/UreG_nucleotide-bd"/>
</dbReference>
<keyword evidence="3" id="KW-0143">Chaperone</keyword>
<dbReference type="Pfam" id="PF07683">
    <property type="entry name" value="CobW_C"/>
    <property type="match status" value="1"/>
</dbReference>
<evidence type="ECO:0000313" key="8">
    <source>
        <dbReference type="Proteomes" id="UP000316968"/>
    </source>
</evidence>
<organism evidence="7 8">
    <name type="scientific">Saccharibacillus brassicae</name>
    <dbReference type="NCBI Taxonomy" id="2583377"/>
    <lineage>
        <taxon>Bacteria</taxon>
        <taxon>Bacillati</taxon>
        <taxon>Bacillota</taxon>
        <taxon>Bacilli</taxon>
        <taxon>Bacillales</taxon>
        <taxon>Paenibacillaceae</taxon>
        <taxon>Saccharibacillus</taxon>
    </lineage>
</organism>
<dbReference type="EMBL" id="CP041217">
    <property type="protein sequence ID" value="QDH22932.1"/>
    <property type="molecule type" value="Genomic_DNA"/>
</dbReference>
<dbReference type="SMART" id="SM00833">
    <property type="entry name" value="CobW_C"/>
    <property type="match status" value="1"/>
</dbReference>
<dbReference type="InterPro" id="IPR011629">
    <property type="entry name" value="CobW-like_C"/>
</dbReference>
<dbReference type="SUPFAM" id="SSF90002">
    <property type="entry name" value="Hypothetical protein YjiA, C-terminal domain"/>
    <property type="match status" value="1"/>
</dbReference>
<dbReference type="GO" id="GO:0000166">
    <property type="term" value="F:nucleotide binding"/>
    <property type="evidence" value="ECO:0007669"/>
    <property type="project" value="UniProtKB-KW"/>
</dbReference>
<evidence type="ECO:0000313" key="7">
    <source>
        <dbReference type="EMBL" id="QDH22932.1"/>
    </source>
</evidence>
<dbReference type="KEGG" id="saca:FFV09_19965"/>
<evidence type="ECO:0000256" key="4">
    <source>
        <dbReference type="ARBA" id="ARBA00034320"/>
    </source>
</evidence>
<evidence type="ECO:0000256" key="3">
    <source>
        <dbReference type="ARBA" id="ARBA00023186"/>
    </source>
</evidence>
<dbReference type="Gene3D" id="3.30.1220.10">
    <property type="entry name" value="CobW-like, C-terminal domain"/>
    <property type="match status" value="1"/>
</dbReference>
<dbReference type="Pfam" id="PF02492">
    <property type="entry name" value="cobW"/>
    <property type="match status" value="1"/>
</dbReference>
<accession>A0A4Y6UYV5</accession>
<dbReference type="SUPFAM" id="SSF52540">
    <property type="entry name" value="P-loop containing nucleoside triphosphate hydrolases"/>
    <property type="match status" value="1"/>
</dbReference>
<dbReference type="Gene3D" id="3.40.50.300">
    <property type="entry name" value="P-loop containing nucleotide triphosphate hydrolases"/>
    <property type="match status" value="1"/>
</dbReference>
<protein>
    <submittedName>
        <fullName evidence="7">GTP-binding protein</fullName>
    </submittedName>
</protein>
<evidence type="ECO:0000259" key="6">
    <source>
        <dbReference type="SMART" id="SM00833"/>
    </source>
</evidence>
<dbReference type="Proteomes" id="UP000316968">
    <property type="component" value="Chromosome"/>
</dbReference>
<comment type="similarity">
    <text evidence="4">Belongs to the SIMIBI class G3E GTPase family. ZNG1 subfamily.</text>
</comment>
<keyword evidence="8" id="KW-1185">Reference proteome</keyword>
<evidence type="ECO:0000256" key="5">
    <source>
        <dbReference type="ARBA" id="ARBA00049117"/>
    </source>
</evidence>
<dbReference type="CDD" id="cd03112">
    <property type="entry name" value="CobW-like"/>
    <property type="match status" value="1"/>
</dbReference>
<evidence type="ECO:0000256" key="1">
    <source>
        <dbReference type="ARBA" id="ARBA00022741"/>
    </source>
</evidence>